<evidence type="ECO:0000256" key="1">
    <source>
        <dbReference type="SAM" id="MobiDB-lite"/>
    </source>
</evidence>
<accession>M1AV93</accession>
<name>M1AV93_SOLTU</name>
<evidence type="ECO:0000313" key="3">
    <source>
        <dbReference type="Proteomes" id="UP000011115"/>
    </source>
</evidence>
<dbReference type="PaxDb" id="4113-PGSC0003DMT400031157"/>
<feature type="compositionally biased region" description="Basic and acidic residues" evidence="1">
    <location>
        <begin position="38"/>
        <end position="57"/>
    </location>
</feature>
<feature type="region of interest" description="Disordered" evidence="1">
    <location>
        <begin position="117"/>
        <end position="155"/>
    </location>
</feature>
<feature type="region of interest" description="Disordered" evidence="1">
    <location>
        <begin position="1"/>
        <end position="88"/>
    </location>
</feature>
<proteinExistence type="predicted"/>
<reference evidence="2" key="2">
    <citation type="submission" date="2015-06" db="UniProtKB">
        <authorList>
            <consortium name="EnsemblPlants"/>
        </authorList>
    </citation>
    <scope>IDENTIFICATION</scope>
    <source>
        <strain evidence="2">DM1-3 516 R44</strain>
    </source>
</reference>
<dbReference type="OMA" id="MRWVENL"/>
<dbReference type="eggNOG" id="ENOG502QU51">
    <property type="taxonomic scope" value="Eukaryota"/>
</dbReference>
<keyword evidence="3" id="KW-1185">Reference proteome</keyword>
<dbReference type="AlphaFoldDB" id="M1AV93"/>
<sequence>MNRSFRAEESLTGPGQRQRQPLMGSIRSSDEELSLFLEMRRRENDRNNNRFLQKSDEFDPLGSKSGSSPAFDIASAAPMRRTRTDEFLNADNDKTDYDWLLTPPGTPLFPSLEMESRKTMMSQLGTSRAHPTALTSRLTNSLPEATSRSNLHLDS</sequence>
<evidence type="ECO:0000313" key="2">
    <source>
        <dbReference type="EnsemblPlants" id="PGSC0003DMT400031157"/>
    </source>
</evidence>
<dbReference type="PANTHER" id="PTHR31949:SF20">
    <property type="entry name" value="OS01G0141900 PROTEIN"/>
    <property type="match status" value="1"/>
</dbReference>
<dbReference type="Proteomes" id="UP000011115">
    <property type="component" value="Unassembled WGS sequence"/>
</dbReference>
<organism evidence="2 3">
    <name type="scientific">Solanum tuberosum</name>
    <name type="common">Potato</name>
    <dbReference type="NCBI Taxonomy" id="4113"/>
    <lineage>
        <taxon>Eukaryota</taxon>
        <taxon>Viridiplantae</taxon>
        <taxon>Streptophyta</taxon>
        <taxon>Embryophyta</taxon>
        <taxon>Tracheophyta</taxon>
        <taxon>Spermatophyta</taxon>
        <taxon>Magnoliopsida</taxon>
        <taxon>eudicotyledons</taxon>
        <taxon>Gunneridae</taxon>
        <taxon>Pentapetalae</taxon>
        <taxon>asterids</taxon>
        <taxon>lamiids</taxon>
        <taxon>Solanales</taxon>
        <taxon>Solanaceae</taxon>
        <taxon>Solanoideae</taxon>
        <taxon>Solaneae</taxon>
        <taxon>Solanum</taxon>
    </lineage>
</organism>
<feature type="compositionally biased region" description="Polar residues" evidence="1">
    <location>
        <begin position="133"/>
        <end position="155"/>
    </location>
</feature>
<dbReference type="PANTHER" id="PTHR31949">
    <property type="entry name" value="GASTRIC MUCIN-LIKE PROTEIN"/>
    <property type="match status" value="1"/>
</dbReference>
<dbReference type="HOGENOM" id="CLU_1698579_0_0_1"/>
<dbReference type="InParanoid" id="M1AV93"/>
<protein>
    <submittedName>
        <fullName evidence="2">ATP binding protein</fullName>
    </submittedName>
</protein>
<dbReference type="Gramene" id="PGSC0003DMT400031157">
    <property type="protein sequence ID" value="PGSC0003DMT400031157"/>
    <property type="gene ID" value="PGSC0003DMG402011931"/>
</dbReference>
<dbReference type="EnsemblPlants" id="PGSC0003DMT400031157">
    <property type="protein sequence ID" value="PGSC0003DMT400031157"/>
    <property type="gene ID" value="PGSC0003DMG402011931"/>
</dbReference>
<reference evidence="3" key="1">
    <citation type="journal article" date="2011" name="Nature">
        <title>Genome sequence and analysis of the tuber crop potato.</title>
        <authorList>
            <consortium name="The Potato Genome Sequencing Consortium"/>
        </authorList>
    </citation>
    <scope>NUCLEOTIDE SEQUENCE [LARGE SCALE GENOMIC DNA]</scope>
    <source>
        <strain evidence="3">cv. DM1-3 516 R44</strain>
    </source>
</reference>